<dbReference type="InterPro" id="IPR007175">
    <property type="entry name" value="Rpr2/Snm1/Rpp21"/>
</dbReference>
<feature type="region of interest" description="Disordered" evidence="1">
    <location>
        <begin position="1"/>
        <end position="37"/>
    </location>
</feature>
<proteinExistence type="predicted"/>
<accession>A0A2P6P6X1</accession>
<evidence type="ECO:0000313" key="2">
    <source>
        <dbReference type="EMBL" id="PRQ17688.1"/>
    </source>
</evidence>
<feature type="compositionally biased region" description="Basic residues" evidence="1">
    <location>
        <begin position="238"/>
        <end position="248"/>
    </location>
</feature>
<comment type="caution">
    <text evidence="2">The sequence shown here is derived from an EMBL/GenBank/DDBJ whole genome shotgun (WGS) entry which is preliminary data.</text>
</comment>
<dbReference type="PANTHER" id="PTHR36072:SF2">
    <property type="entry name" value="OS01G0531000 PROTEIN"/>
    <property type="match status" value="1"/>
</dbReference>
<evidence type="ECO:0000256" key="1">
    <source>
        <dbReference type="SAM" id="MobiDB-lite"/>
    </source>
</evidence>
<dbReference type="PANTHER" id="PTHR36072">
    <property type="entry name" value="OS01G0541600 PROTEIN"/>
    <property type="match status" value="1"/>
</dbReference>
<feature type="compositionally biased region" description="Polar residues" evidence="1">
    <location>
        <begin position="10"/>
        <end position="21"/>
    </location>
</feature>
<dbReference type="OMA" id="KQTERNY"/>
<evidence type="ECO:0000313" key="3">
    <source>
        <dbReference type="Proteomes" id="UP000238479"/>
    </source>
</evidence>
<dbReference type="STRING" id="74649.A0A2P6P6X1"/>
<dbReference type="Gene3D" id="6.20.50.20">
    <property type="match status" value="1"/>
</dbReference>
<dbReference type="OrthoDB" id="1937463at2759"/>
<dbReference type="Proteomes" id="UP000238479">
    <property type="component" value="Chromosome 7"/>
</dbReference>
<keyword evidence="3" id="KW-1185">Reference proteome</keyword>
<gene>
    <name evidence="2" type="ORF">RchiOBHm_Chr7g0197731</name>
</gene>
<protein>
    <submittedName>
        <fullName evidence="2">Putative RNAse P, Rpr2/Rpp21 subunit protein</fullName>
    </submittedName>
</protein>
<feature type="region of interest" description="Disordered" evidence="1">
    <location>
        <begin position="162"/>
        <end position="302"/>
    </location>
</feature>
<feature type="compositionally biased region" description="Basic and acidic residues" evidence="1">
    <location>
        <begin position="282"/>
        <end position="293"/>
    </location>
</feature>
<reference evidence="2 3" key="1">
    <citation type="journal article" date="2018" name="Nat. Genet.">
        <title>The Rosa genome provides new insights in the design of modern roses.</title>
        <authorList>
            <person name="Bendahmane M."/>
        </authorList>
    </citation>
    <scope>NUCLEOTIDE SEQUENCE [LARGE SCALE GENOMIC DNA]</scope>
    <source>
        <strain evidence="3">cv. Old Blush</strain>
    </source>
</reference>
<dbReference type="AlphaFoldDB" id="A0A2P6P6X1"/>
<dbReference type="Gramene" id="PRQ17688">
    <property type="protein sequence ID" value="PRQ17688"/>
    <property type="gene ID" value="RchiOBHm_Chr7g0197731"/>
</dbReference>
<dbReference type="EMBL" id="PDCK01000045">
    <property type="protein sequence ID" value="PRQ17688.1"/>
    <property type="molecule type" value="Genomic_DNA"/>
</dbReference>
<dbReference type="GO" id="GO:0006396">
    <property type="term" value="P:RNA processing"/>
    <property type="evidence" value="ECO:0007669"/>
    <property type="project" value="InterPro"/>
</dbReference>
<dbReference type="Pfam" id="PF04032">
    <property type="entry name" value="Rpr2"/>
    <property type="match status" value="1"/>
</dbReference>
<name>A0A2P6P6X1_ROSCH</name>
<organism evidence="2 3">
    <name type="scientific">Rosa chinensis</name>
    <name type="common">China rose</name>
    <dbReference type="NCBI Taxonomy" id="74649"/>
    <lineage>
        <taxon>Eukaryota</taxon>
        <taxon>Viridiplantae</taxon>
        <taxon>Streptophyta</taxon>
        <taxon>Embryophyta</taxon>
        <taxon>Tracheophyta</taxon>
        <taxon>Spermatophyta</taxon>
        <taxon>Magnoliopsida</taxon>
        <taxon>eudicotyledons</taxon>
        <taxon>Gunneridae</taxon>
        <taxon>Pentapetalae</taxon>
        <taxon>rosids</taxon>
        <taxon>fabids</taxon>
        <taxon>Rosales</taxon>
        <taxon>Rosaceae</taxon>
        <taxon>Rosoideae</taxon>
        <taxon>Rosoideae incertae sedis</taxon>
        <taxon>Rosa</taxon>
    </lineage>
</organism>
<sequence length="302" mass="33341">MSRRGGAKRASNTTFGSNNPISLREDKNQSKGGSTNPKAALKLEHLQRLALWTSGEASIPSLGAFFGQKLASTQEGLDVPPDPSLISCQRCETILQPGFNCTIRIEKNRAKARRRSKKPANFTFTQNNVVYTCHFCSERNVKRGTSRGHMKAICPPKIKKASNLKPAKSISQKFATPKKSTAGEDNVSKLKSGTPTVEEEIPNVDKFITSSTKDEETPTADSPTTPMVKPAITLLDSKRKKRNKSASKKRSEPENSPAPADAENSFSTTNKRRRKSWTSLKELAERSEQKKNISDLSIPFFM</sequence>